<comment type="caution">
    <text evidence="3">The sequence shown here is derived from an EMBL/GenBank/DDBJ whole genome shotgun (WGS) entry which is preliminary data.</text>
</comment>
<organism evidence="3 4">
    <name type="scientific">Polarella glacialis</name>
    <name type="common">Dinoflagellate</name>
    <dbReference type="NCBI Taxonomy" id="89957"/>
    <lineage>
        <taxon>Eukaryota</taxon>
        <taxon>Sar</taxon>
        <taxon>Alveolata</taxon>
        <taxon>Dinophyceae</taxon>
        <taxon>Suessiales</taxon>
        <taxon>Suessiaceae</taxon>
        <taxon>Polarella</taxon>
    </lineage>
</organism>
<feature type="non-terminal residue" evidence="3">
    <location>
        <position position="1"/>
    </location>
</feature>
<dbReference type="Pfam" id="PF01458">
    <property type="entry name" value="SUFBD_core"/>
    <property type="match status" value="1"/>
</dbReference>
<reference evidence="3" key="1">
    <citation type="submission" date="2021-02" db="EMBL/GenBank/DDBJ databases">
        <authorList>
            <person name="Dougan E. K."/>
            <person name="Rhodes N."/>
            <person name="Thang M."/>
            <person name="Chan C."/>
        </authorList>
    </citation>
    <scope>NUCLEOTIDE SEQUENCE</scope>
</reference>
<feature type="domain" description="SUF system FeS cluster assembly SufBD core" evidence="1">
    <location>
        <begin position="18"/>
        <end position="179"/>
    </location>
</feature>
<dbReference type="PANTHER" id="PTHR43575">
    <property type="entry name" value="PROTEIN ABCI7, CHLOROPLASTIC"/>
    <property type="match status" value="1"/>
</dbReference>
<dbReference type="PANTHER" id="PTHR43575:SF1">
    <property type="entry name" value="PROTEIN ABCI7, CHLOROPLASTIC"/>
    <property type="match status" value="1"/>
</dbReference>
<dbReference type="EMBL" id="CAJNNW010035775">
    <property type="protein sequence ID" value="CAE8729981.1"/>
    <property type="molecule type" value="Genomic_DNA"/>
</dbReference>
<protein>
    <recommendedName>
        <fullName evidence="1">SUF system FeS cluster assembly SufBD core domain-containing protein</fullName>
    </recommendedName>
</protein>
<proteinExistence type="predicted"/>
<evidence type="ECO:0000313" key="2">
    <source>
        <dbReference type="EMBL" id="CAE8592001.1"/>
    </source>
</evidence>
<sequence length="180" mass="19311">DLRPTEERSESRVDVVFVSTGTAGASSPRLLVDAGRNRQLQVVETHLSLDQSDTSLSNGVCRVRVGEGAKVRHEFLQQKAPEARLVETLTAEVSAGGSYELRVVQSGARSARVNVAIALLGESSSCDLTGAMIADQKQQLDLHSVIHHSVPSCRSGQRQKNMVSGSAECIFKGSIKVDKL</sequence>
<dbReference type="OrthoDB" id="2510at2759"/>
<dbReference type="EMBL" id="CAJNNV010005378">
    <property type="protein sequence ID" value="CAE8592001.1"/>
    <property type="molecule type" value="Genomic_DNA"/>
</dbReference>
<dbReference type="SUPFAM" id="SSF101960">
    <property type="entry name" value="Stabilizer of iron transporter SufD"/>
    <property type="match status" value="1"/>
</dbReference>
<keyword evidence="5" id="KW-1185">Reference proteome</keyword>
<evidence type="ECO:0000313" key="4">
    <source>
        <dbReference type="Proteomes" id="UP000626109"/>
    </source>
</evidence>
<dbReference type="InterPro" id="IPR000825">
    <property type="entry name" value="SUF_FeS_clus_asmbl_SufBD_core"/>
</dbReference>
<dbReference type="AlphaFoldDB" id="A0A813LJ30"/>
<name>A0A813LJ30_POLGL</name>
<evidence type="ECO:0000313" key="5">
    <source>
        <dbReference type="Proteomes" id="UP000654075"/>
    </source>
</evidence>
<evidence type="ECO:0000259" key="1">
    <source>
        <dbReference type="Pfam" id="PF01458"/>
    </source>
</evidence>
<evidence type="ECO:0000313" key="3">
    <source>
        <dbReference type="EMBL" id="CAE8729981.1"/>
    </source>
</evidence>
<dbReference type="InterPro" id="IPR055346">
    <property type="entry name" value="Fe-S_cluster_assembly_SufBD"/>
</dbReference>
<dbReference type="Proteomes" id="UP000654075">
    <property type="component" value="Unassembled WGS sequence"/>
</dbReference>
<dbReference type="Proteomes" id="UP000626109">
    <property type="component" value="Unassembled WGS sequence"/>
</dbReference>
<dbReference type="GO" id="GO:0016226">
    <property type="term" value="P:iron-sulfur cluster assembly"/>
    <property type="evidence" value="ECO:0007669"/>
    <property type="project" value="InterPro"/>
</dbReference>
<dbReference type="InterPro" id="IPR037284">
    <property type="entry name" value="SUF_FeS_clus_asmbl_SufBD_sf"/>
</dbReference>
<feature type="non-terminal residue" evidence="3">
    <location>
        <position position="180"/>
    </location>
</feature>
<accession>A0A813LJ30</accession>
<gene>
    <name evidence="2" type="ORF">PGLA1383_LOCUS10660</name>
    <name evidence="3" type="ORF">PGLA2088_LOCUS45594</name>
</gene>